<reference evidence="1" key="1">
    <citation type="journal article" date="2015" name="Nature">
        <title>Complex archaea that bridge the gap between prokaryotes and eukaryotes.</title>
        <authorList>
            <person name="Spang A."/>
            <person name="Saw J.H."/>
            <person name="Jorgensen S.L."/>
            <person name="Zaremba-Niedzwiedzka K."/>
            <person name="Martijn J."/>
            <person name="Lind A.E."/>
            <person name="van Eijk R."/>
            <person name="Schleper C."/>
            <person name="Guy L."/>
            <person name="Ettema T.J."/>
        </authorList>
    </citation>
    <scope>NUCLEOTIDE SEQUENCE</scope>
</reference>
<gene>
    <name evidence="1" type="ORF">LCGC14_1020150</name>
</gene>
<comment type="caution">
    <text evidence="1">The sequence shown here is derived from an EMBL/GenBank/DDBJ whole genome shotgun (WGS) entry which is preliminary data.</text>
</comment>
<proteinExistence type="predicted"/>
<name>A0A0F9QFU7_9ZZZZ</name>
<dbReference type="EMBL" id="LAZR01004070">
    <property type="protein sequence ID" value="KKN12076.1"/>
    <property type="molecule type" value="Genomic_DNA"/>
</dbReference>
<organism evidence="1">
    <name type="scientific">marine sediment metagenome</name>
    <dbReference type="NCBI Taxonomy" id="412755"/>
    <lineage>
        <taxon>unclassified sequences</taxon>
        <taxon>metagenomes</taxon>
        <taxon>ecological metagenomes</taxon>
    </lineage>
</organism>
<dbReference type="AlphaFoldDB" id="A0A0F9QFU7"/>
<sequence length="253" mass="30670">MPPKKELVKARKIRNDWKNLNSKDYQRLEKRGLKEQLRKFRKIYVAFPRPVVINDIYIGDDFYKRIQINEALLYAEERVPLNCFVMPKVYKTSILKYYSNRNKAIMMVRRRRTIKTPSEEIKFEIVDVSFENENFKKYLFIKKENYPFTYLLRFIGYATESSSEGIFKLKFFLEMEDIGKINYNVTCRVLSDNQKEIETLLENKDKKLEDRFFEKIIYRCFLKSKEIVQEEGLPFPEAEWLLEQIKIKDKEIL</sequence>
<accession>A0A0F9QFU7</accession>
<evidence type="ECO:0000313" key="1">
    <source>
        <dbReference type="EMBL" id="KKN12076.1"/>
    </source>
</evidence>
<protein>
    <submittedName>
        <fullName evidence="1">Uncharacterized protein</fullName>
    </submittedName>
</protein>